<protein>
    <recommendedName>
        <fullName evidence="3 4">Trehalase</fullName>
        <ecNumber evidence="2 4">3.2.1.28</ecNumber>
    </recommendedName>
    <alternativeName>
        <fullName evidence="4">Alpha-trehalose glucohydrolase</fullName>
    </alternativeName>
</protein>
<sequence length="917" mass="106826">MLYYVVSLLSQIYCEGPILQAVQDARLFPDSKYFVDMPLKYDPVTTLKEFYELGEDAKNATILQRFVDTHFEEPGHELIEVYPEDWTPFPTSFQNIEDVYLRRWALHLHRIWRDLCRKVKEDVRTHQERYSLLYVPHLFIIPGGRFREFYYWDTFWIVKGLLYSEMYETARGVILNLAYMVDHHGFIPNGGRVYYLTRSQPPLLIAMVYEYFMSTGDLDFVMSVLPLLEKEYTFWIKNRRQDYYDPKTNQTLFHFFQYKVHMRFPRPESYREDMELVEGLDTLASGAETGWDFSTRWFANDGPHVHSLRSIRTTSIVPVDLNAFMCINSRILASFFEIAGDVHKTARYNREYENMKVAVKSLHWNDDDGIWYDYDLDNRKHSNKYYVSNAMPLYAKCFDDEDDVTPFRVYEYLKREGVLNFTKGIPTSLAMGSEQQWDKENAWPPMVHMVIEGFRTTGDPKLMKVAELMATQWLMANYKAYVNTYAMFEKYNVSTLTEEFGAGGGGEYEVQKGFGWTNGVILDLLDKYGDKLSTSAAMDTVFSFKFCGILLLSYFLTNGTFCFELHVDSFLCQDFYVGSEKEDIFVTVMLNEPDIILLDGQCKNKYEACAKYCDVPTICKIYCHTLCCAPQMLRDRCDDYDDSNYKHTSTELQILDKGFEDVDGQSVGTYAVDDMYIQRYPIITKLDKQEFALNVIISIDSIVPSFPIVRLNRFGLRRYKNGSSLITNMHKNGIIKSPIVSIGPSKLIGFLKVNFGEIQTNLCSGYQYVPLESNVYWILRVQKAQFFEYKVDASHNAMLSEGISLSVTSDLIHHLIGSNILTINQTGKYEVNQTLLNNEMQWSWTFSNTLSIQIPYSHLVFNDVFRNNYIYLHTIEPNPDDIQWILNNAVFQSYCVVLDYGLNVIGFAEKQEDYDES</sequence>
<dbReference type="EMBL" id="CAJFDH010000001">
    <property type="protein sequence ID" value="CAD5205773.1"/>
    <property type="molecule type" value="Genomic_DNA"/>
</dbReference>
<comment type="caution">
    <text evidence="6">The sequence shown here is derived from an EMBL/GenBank/DDBJ whole genome shotgun (WGS) entry which is preliminary data.</text>
</comment>
<dbReference type="Gene3D" id="2.40.70.10">
    <property type="entry name" value="Acid Proteases"/>
    <property type="match status" value="1"/>
</dbReference>
<dbReference type="Pfam" id="PF00026">
    <property type="entry name" value="Asp"/>
    <property type="match status" value="1"/>
</dbReference>
<dbReference type="EMBL" id="CAJFCW020000001">
    <property type="protein sequence ID" value="CAG9079156.1"/>
    <property type="molecule type" value="Genomic_DNA"/>
</dbReference>
<feature type="domain" description="Peptidase A1" evidence="5">
    <location>
        <begin position="723"/>
        <end position="909"/>
    </location>
</feature>
<reference evidence="6" key="1">
    <citation type="submission" date="2020-09" db="EMBL/GenBank/DDBJ databases">
        <authorList>
            <person name="Kikuchi T."/>
        </authorList>
    </citation>
    <scope>NUCLEOTIDE SEQUENCE</scope>
    <source>
        <strain evidence="6">SH1</strain>
    </source>
</reference>
<dbReference type="SUPFAM" id="SSF50630">
    <property type="entry name" value="Acid proteases"/>
    <property type="match status" value="1"/>
</dbReference>
<proteinExistence type="inferred from homology"/>
<dbReference type="AlphaFoldDB" id="A0A811JR01"/>
<evidence type="ECO:0000313" key="6">
    <source>
        <dbReference type="EMBL" id="CAD5205773.1"/>
    </source>
</evidence>
<keyword evidence="4" id="KW-0378">Hydrolase</keyword>
<dbReference type="PANTHER" id="PTHR23403">
    <property type="entry name" value="TREHALASE"/>
    <property type="match status" value="1"/>
</dbReference>
<evidence type="ECO:0000256" key="2">
    <source>
        <dbReference type="ARBA" id="ARBA00012757"/>
    </source>
</evidence>
<evidence type="ECO:0000256" key="1">
    <source>
        <dbReference type="ARBA" id="ARBA00005615"/>
    </source>
</evidence>
<dbReference type="InterPro" id="IPR001661">
    <property type="entry name" value="Glyco_hydro_37"/>
</dbReference>
<organism evidence="6 7">
    <name type="scientific">Bursaphelenchus okinawaensis</name>
    <dbReference type="NCBI Taxonomy" id="465554"/>
    <lineage>
        <taxon>Eukaryota</taxon>
        <taxon>Metazoa</taxon>
        <taxon>Ecdysozoa</taxon>
        <taxon>Nematoda</taxon>
        <taxon>Chromadorea</taxon>
        <taxon>Rhabditida</taxon>
        <taxon>Tylenchina</taxon>
        <taxon>Tylenchomorpha</taxon>
        <taxon>Aphelenchoidea</taxon>
        <taxon>Aphelenchoididae</taxon>
        <taxon>Bursaphelenchus</taxon>
    </lineage>
</organism>
<evidence type="ECO:0000313" key="7">
    <source>
        <dbReference type="Proteomes" id="UP000614601"/>
    </source>
</evidence>
<dbReference type="EC" id="3.2.1.28" evidence="2 4"/>
<dbReference type="PRINTS" id="PR00744">
    <property type="entry name" value="GLHYDRLASE37"/>
</dbReference>
<dbReference type="PANTHER" id="PTHR23403:SF12">
    <property type="entry name" value="TREHALASE"/>
    <property type="match status" value="1"/>
</dbReference>
<keyword evidence="7" id="KW-1185">Reference proteome</keyword>
<evidence type="ECO:0000259" key="5">
    <source>
        <dbReference type="Pfam" id="PF00026"/>
    </source>
</evidence>
<dbReference type="Proteomes" id="UP000783686">
    <property type="component" value="Unassembled WGS sequence"/>
</dbReference>
<dbReference type="InterPro" id="IPR012341">
    <property type="entry name" value="6hp_glycosidase-like_sf"/>
</dbReference>
<dbReference type="Proteomes" id="UP000614601">
    <property type="component" value="Unassembled WGS sequence"/>
</dbReference>
<evidence type="ECO:0000256" key="4">
    <source>
        <dbReference type="RuleBase" id="RU361180"/>
    </source>
</evidence>
<evidence type="ECO:0000256" key="3">
    <source>
        <dbReference type="ARBA" id="ARBA00019905"/>
    </source>
</evidence>
<dbReference type="InterPro" id="IPR033121">
    <property type="entry name" value="PEPTIDASE_A1"/>
</dbReference>
<comment type="similarity">
    <text evidence="1 4">Belongs to the glycosyl hydrolase 37 family.</text>
</comment>
<comment type="catalytic activity">
    <reaction evidence="4">
        <text>alpha,alpha-trehalose + H2O = alpha-D-glucose + beta-D-glucose</text>
        <dbReference type="Rhea" id="RHEA:32675"/>
        <dbReference type="ChEBI" id="CHEBI:15377"/>
        <dbReference type="ChEBI" id="CHEBI:15903"/>
        <dbReference type="ChEBI" id="CHEBI:16551"/>
        <dbReference type="ChEBI" id="CHEBI:17925"/>
        <dbReference type="EC" id="3.2.1.28"/>
    </reaction>
</comment>
<dbReference type="GO" id="GO:0004555">
    <property type="term" value="F:alpha,alpha-trehalase activity"/>
    <property type="evidence" value="ECO:0007669"/>
    <property type="project" value="UniProtKB-EC"/>
</dbReference>
<dbReference type="OrthoDB" id="3542292at2759"/>
<name>A0A811JR01_9BILA</name>
<dbReference type="Pfam" id="PF01204">
    <property type="entry name" value="Trehalase"/>
    <property type="match status" value="1"/>
</dbReference>
<gene>
    <name evidence="6" type="ORF">BOKJ2_LOCUS457</name>
</gene>
<keyword evidence="4" id="KW-0326">Glycosidase</keyword>
<dbReference type="InterPro" id="IPR008928">
    <property type="entry name" value="6-hairpin_glycosidase_sf"/>
</dbReference>
<dbReference type="GO" id="GO:0005993">
    <property type="term" value="P:trehalose catabolic process"/>
    <property type="evidence" value="ECO:0007669"/>
    <property type="project" value="TreeGrafter"/>
</dbReference>
<dbReference type="InterPro" id="IPR021109">
    <property type="entry name" value="Peptidase_aspartic_dom_sf"/>
</dbReference>
<dbReference type="SUPFAM" id="SSF48208">
    <property type="entry name" value="Six-hairpin glycosidases"/>
    <property type="match status" value="1"/>
</dbReference>
<dbReference type="Gene3D" id="1.50.10.10">
    <property type="match status" value="1"/>
</dbReference>
<accession>A0A811JR01</accession>